<dbReference type="InterPro" id="IPR036291">
    <property type="entry name" value="NAD(P)-bd_dom_sf"/>
</dbReference>
<dbReference type="InterPro" id="IPR050177">
    <property type="entry name" value="Lipid_A_modif_metabolic_enz"/>
</dbReference>
<dbReference type="RefSeq" id="WP_127049748.1">
    <property type="nucleotide sequence ID" value="NZ_RZGZ01000002.1"/>
</dbReference>
<comment type="caution">
    <text evidence="2">The sequence shown here is derived from an EMBL/GenBank/DDBJ whole genome shotgun (WGS) entry which is preliminary data.</text>
</comment>
<gene>
    <name evidence="2" type="ORF">ELQ94_10270</name>
</gene>
<organism evidence="2 3">
    <name type="scientific">Labedella endophytica</name>
    <dbReference type="NCBI Taxonomy" id="1523160"/>
    <lineage>
        <taxon>Bacteria</taxon>
        <taxon>Bacillati</taxon>
        <taxon>Actinomycetota</taxon>
        <taxon>Actinomycetes</taxon>
        <taxon>Micrococcales</taxon>
        <taxon>Microbacteriaceae</taxon>
        <taxon>Labedella</taxon>
    </lineage>
</organism>
<dbReference type="OrthoDB" id="7941246at2"/>
<evidence type="ECO:0000313" key="2">
    <source>
        <dbReference type="EMBL" id="RUR01826.1"/>
    </source>
</evidence>
<reference evidence="2 3" key="1">
    <citation type="submission" date="2018-12" db="EMBL/GenBank/DDBJ databases">
        <authorList>
            <person name="Li F."/>
        </authorList>
    </citation>
    <scope>NUCLEOTIDE SEQUENCE [LARGE SCALE GENOMIC DNA]</scope>
    <source>
        <strain evidence="2 3">EGI 6500705</strain>
    </source>
</reference>
<dbReference type="EMBL" id="RZGZ01000002">
    <property type="protein sequence ID" value="RUR01826.1"/>
    <property type="molecule type" value="Genomic_DNA"/>
</dbReference>
<dbReference type="InterPro" id="IPR001509">
    <property type="entry name" value="Epimerase_deHydtase"/>
</dbReference>
<keyword evidence="3" id="KW-1185">Reference proteome</keyword>
<sequence length="325" mass="35094">MKIVVIGGTGHVGTFLVPRLVRAGHTVVSLSRGKSSPYADAPEWREVEQIVADREQEDRDGTFGETVLAQEPEVVIDLVCFTLESATALVDALRGKVDHLIHCGSIWRFGRSRKLPIVEGSDSAEDPVDEYGVEKKRIAAMLAEETRAGGLVTTSLHPGHIVGPGWHPIGPLGNLDPHVWSVLASGQTLGMPGVGAEMMHHVHADDVAQAFELAVSHRDAVAGEDLNIVAPTALSVRGFASIAASWFGQEATLRSVGWEAFRASTPAEHAEASWGHLDRSQVFSIEKARRLLDYTPAYEPETAVLESLHWLVDHDELDPGAPLVV</sequence>
<dbReference type="Pfam" id="PF01370">
    <property type="entry name" value="Epimerase"/>
    <property type="match status" value="1"/>
</dbReference>
<proteinExistence type="predicted"/>
<evidence type="ECO:0000259" key="1">
    <source>
        <dbReference type="Pfam" id="PF01370"/>
    </source>
</evidence>
<dbReference type="Proteomes" id="UP000274909">
    <property type="component" value="Unassembled WGS sequence"/>
</dbReference>
<accession>A0A433JUI3</accession>
<feature type="domain" description="NAD-dependent epimerase/dehydratase" evidence="1">
    <location>
        <begin position="3"/>
        <end position="228"/>
    </location>
</feature>
<protein>
    <submittedName>
        <fullName evidence="2">NAD(P)-dependent oxidoreductase</fullName>
    </submittedName>
</protein>
<name>A0A433JUI3_9MICO</name>
<dbReference type="PANTHER" id="PTHR43245">
    <property type="entry name" value="BIFUNCTIONAL POLYMYXIN RESISTANCE PROTEIN ARNA"/>
    <property type="match status" value="1"/>
</dbReference>
<dbReference type="AlphaFoldDB" id="A0A433JUI3"/>
<dbReference type="SUPFAM" id="SSF51735">
    <property type="entry name" value="NAD(P)-binding Rossmann-fold domains"/>
    <property type="match status" value="1"/>
</dbReference>
<dbReference type="Gene3D" id="3.40.50.720">
    <property type="entry name" value="NAD(P)-binding Rossmann-like Domain"/>
    <property type="match status" value="1"/>
</dbReference>
<evidence type="ECO:0000313" key="3">
    <source>
        <dbReference type="Proteomes" id="UP000274909"/>
    </source>
</evidence>